<evidence type="ECO:0000259" key="2">
    <source>
        <dbReference type="Pfam" id="PF12969"/>
    </source>
</evidence>
<dbReference type="Gene3D" id="2.60.120.1130">
    <property type="match status" value="1"/>
</dbReference>
<dbReference type="HOGENOM" id="CLU_026364_0_0_10"/>
<protein>
    <submittedName>
        <fullName evidence="3">Transglutaminase domain-containing protein</fullName>
    </submittedName>
</protein>
<feature type="domain" description="DUF3857" evidence="2">
    <location>
        <begin position="66"/>
        <end position="195"/>
    </location>
</feature>
<feature type="signal peptide" evidence="1">
    <location>
        <begin position="1"/>
        <end position="19"/>
    </location>
</feature>
<dbReference type="AlphaFoldDB" id="H1Y384"/>
<keyword evidence="4" id="KW-1185">Reference proteome</keyword>
<keyword evidence="1" id="KW-0732">Signal</keyword>
<dbReference type="EMBL" id="CM001403">
    <property type="protein sequence ID" value="EHQ29239.1"/>
    <property type="molecule type" value="Genomic_DNA"/>
</dbReference>
<dbReference type="InterPro" id="IPR024618">
    <property type="entry name" value="DUF3857"/>
</dbReference>
<dbReference type="RefSeq" id="WP_008510317.1">
    <property type="nucleotide sequence ID" value="NZ_CM001403.1"/>
</dbReference>
<dbReference type="Gene3D" id="3.10.620.30">
    <property type="match status" value="1"/>
</dbReference>
<dbReference type="eggNOG" id="COG1305">
    <property type="taxonomic scope" value="Bacteria"/>
</dbReference>
<dbReference type="Gene3D" id="2.60.40.3140">
    <property type="match status" value="1"/>
</dbReference>
<dbReference type="STRING" id="714943.Mucpa_5164"/>
<proteinExistence type="predicted"/>
<dbReference type="Pfam" id="PF12969">
    <property type="entry name" value="DUF3857"/>
    <property type="match status" value="1"/>
</dbReference>
<dbReference type="Proteomes" id="UP000002774">
    <property type="component" value="Chromosome"/>
</dbReference>
<sequence length="656" mass="74946">MKKLLLVITTVLLALTTHAQNFPETQYIDSEMQLTKYDKDTSAHAVVLKEFGKAWISSNDNMPLIYEYHVKIKIFDSKAFNQGNVSVRLYHGDNDSFETIRDIKGVTFYKDDNGMIQKAELDPKKVYRETINKHHELVKFALPNLRDGCIIEYSYVTESPYRFNFHSWDFQSDIPKMYSEYEAHIPAIYEYNISLRGFLKLTKSVLDLERECFSYYGVKADCTKAIYAMENVPAFVEEAHMTSPANYLSAVYFELAAMTKQNGIKEKITQEWGSIDRELKANDSFGSQMKRRDLLKDHLPPSILILTDTLSKAKAVYAYLQKWFKWNKMRGIYSEDGLKKALDNHSANVADINLSLVAALAAVGINAEAVVLSTRDNGLVNKLFPVVSDFDYVIARVNIGNKPYLLDATDPVLAFGMLPLRCINDQGRVMSLNKPSYWIDLVENQKSTRTSSLDLTLQPDGKIKGTINTYYVGYAAYEKRLAIKKFNSADEYIENLDEKNNRIKIVKSEILNLDSLDLPLSEKLEVVMDGYKNLDGGNFTFNPAFWDLETENPFKLTERNYPVDLGSTIDHRLSLLFHFPENFTVSQQPNPVGIALPNKAGRFITSIEVSGNTISYSQVEQLNKAIYTPEEYPYLKELFNKIIQNQKANIVFKKNP</sequence>
<evidence type="ECO:0000313" key="3">
    <source>
        <dbReference type="EMBL" id="EHQ29239.1"/>
    </source>
</evidence>
<gene>
    <name evidence="3" type="ORF">Mucpa_5164</name>
</gene>
<feature type="chain" id="PRO_5003558153" evidence="1">
    <location>
        <begin position="20"/>
        <end position="656"/>
    </location>
</feature>
<evidence type="ECO:0000256" key="1">
    <source>
        <dbReference type="SAM" id="SignalP"/>
    </source>
</evidence>
<evidence type="ECO:0000313" key="4">
    <source>
        <dbReference type="Proteomes" id="UP000002774"/>
    </source>
</evidence>
<dbReference type="OrthoDB" id="98874at2"/>
<reference evidence="3" key="1">
    <citation type="submission" date="2011-09" db="EMBL/GenBank/DDBJ databases">
        <title>The permanent draft genome of Mucilaginibacter paludis DSM 18603.</title>
        <authorList>
            <consortium name="US DOE Joint Genome Institute (JGI-PGF)"/>
            <person name="Lucas S."/>
            <person name="Han J."/>
            <person name="Lapidus A."/>
            <person name="Bruce D."/>
            <person name="Goodwin L."/>
            <person name="Pitluck S."/>
            <person name="Peters L."/>
            <person name="Kyrpides N."/>
            <person name="Mavromatis K."/>
            <person name="Ivanova N."/>
            <person name="Mikhailova N."/>
            <person name="Held B."/>
            <person name="Detter J.C."/>
            <person name="Tapia R."/>
            <person name="Han C."/>
            <person name="Land M."/>
            <person name="Hauser L."/>
            <person name="Markowitz V."/>
            <person name="Cheng J.-F."/>
            <person name="Hugenholtz P."/>
            <person name="Woyke T."/>
            <person name="Wu D."/>
            <person name="Tindall B."/>
            <person name="Brambilla E."/>
            <person name="Klenk H.-P."/>
            <person name="Eisen J.A."/>
        </authorList>
    </citation>
    <scope>NUCLEOTIDE SEQUENCE [LARGE SCALE GENOMIC DNA]</scope>
    <source>
        <strain evidence="3">DSM 18603</strain>
    </source>
</reference>
<accession>H1Y384</accession>
<organism evidence="3 4">
    <name type="scientific">Mucilaginibacter paludis DSM 18603</name>
    <dbReference type="NCBI Taxonomy" id="714943"/>
    <lineage>
        <taxon>Bacteria</taxon>
        <taxon>Pseudomonadati</taxon>
        <taxon>Bacteroidota</taxon>
        <taxon>Sphingobacteriia</taxon>
        <taxon>Sphingobacteriales</taxon>
        <taxon>Sphingobacteriaceae</taxon>
        <taxon>Mucilaginibacter</taxon>
    </lineage>
</organism>
<name>H1Y384_9SPHI</name>